<protein>
    <recommendedName>
        <fullName evidence="6">Secreted protein</fullName>
    </recommendedName>
</protein>
<evidence type="ECO:0000313" key="4">
    <source>
        <dbReference type="EMBL" id="AHI18844.1"/>
    </source>
</evidence>
<organism evidence="3 5">
    <name type="scientific">Corynebacterium casei LMG S-19264</name>
    <dbReference type="NCBI Taxonomy" id="1285583"/>
    <lineage>
        <taxon>Bacteria</taxon>
        <taxon>Bacillati</taxon>
        <taxon>Actinomycetota</taxon>
        <taxon>Actinomycetes</taxon>
        <taxon>Mycobacteriales</taxon>
        <taxon>Corynebacteriaceae</taxon>
        <taxon>Corynebacterium</taxon>
    </lineage>
</organism>
<accession>A0ABN4CAU8</accession>
<reference evidence="3" key="2">
    <citation type="journal article" date="2014" name="Int. J. Syst. Evol. Microbiol.">
        <title>Complete genome sequence of Corynebacterium casei LMG S-19264T (=DSM 44701T), isolated from a smear-ripened cheese.</title>
        <authorList>
            <consortium name="US DOE Joint Genome Institute (JGI-PGF)"/>
            <person name="Walter F."/>
            <person name="Albersmeier A."/>
            <person name="Kalinowski J."/>
            <person name="Ruckert C."/>
        </authorList>
    </citation>
    <scope>NUCLEOTIDE SEQUENCE</scope>
    <source>
        <strain evidence="3">LMG S-19264</strain>
    </source>
</reference>
<evidence type="ECO:0008006" key="6">
    <source>
        <dbReference type="Google" id="ProtNLM"/>
    </source>
</evidence>
<feature type="compositionally biased region" description="Acidic residues" evidence="1">
    <location>
        <begin position="74"/>
        <end position="97"/>
    </location>
</feature>
<dbReference type="EMBL" id="CP004350">
    <property type="protein sequence ID" value="AHI18828.1"/>
    <property type="molecule type" value="Genomic_DNA"/>
</dbReference>
<feature type="region of interest" description="Disordered" evidence="1">
    <location>
        <begin position="31"/>
        <end position="116"/>
    </location>
</feature>
<proteinExistence type="predicted"/>
<dbReference type="Proteomes" id="UP000019226">
    <property type="component" value="Chromosome"/>
</dbReference>
<evidence type="ECO:0000256" key="1">
    <source>
        <dbReference type="SAM" id="MobiDB-lite"/>
    </source>
</evidence>
<feature type="compositionally biased region" description="Low complexity" evidence="1">
    <location>
        <begin position="48"/>
        <end position="73"/>
    </location>
</feature>
<evidence type="ECO:0000313" key="3">
    <source>
        <dbReference type="EMBL" id="AHI18828.1"/>
    </source>
</evidence>
<feature type="compositionally biased region" description="Low complexity" evidence="1">
    <location>
        <begin position="106"/>
        <end position="116"/>
    </location>
</feature>
<sequence length="227" mass="23480">MGGFLIGLIMVLALAIIAAVAWLYLSGRIGAGEQDSSEGNEEAVVQTAELSNEESASAAPGSSESAPASASSDPSEEASEEQPEDVSSEEHNDEESGETARSVGRPATEPAAPELPEAARGAGLTLSGWSDNAATRCDSSQNLVYAGRDSDAWITVCESNGQMTYRSDIFGGTLTATVDQSRSNPARGEFYVDASPSIIQVVGGGVEVFQGGTLIAEKNFPSAWVID</sequence>
<gene>
    <name evidence="3" type="ORF">CCASEI_01215</name>
    <name evidence="4" type="ORF">CCASEI_01295</name>
</gene>
<keyword evidence="2" id="KW-0472">Membrane</keyword>
<dbReference type="EMBL" id="CP004350">
    <property type="protein sequence ID" value="AHI18844.1"/>
    <property type="molecule type" value="Genomic_DNA"/>
</dbReference>
<name>A0ABN4CAU8_9CORY</name>
<evidence type="ECO:0000256" key="2">
    <source>
        <dbReference type="SAM" id="Phobius"/>
    </source>
</evidence>
<keyword evidence="5" id="KW-1185">Reference proteome</keyword>
<feature type="transmembrane region" description="Helical" evidence="2">
    <location>
        <begin position="6"/>
        <end position="25"/>
    </location>
</feature>
<keyword evidence="2" id="KW-0812">Transmembrane</keyword>
<keyword evidence="2" id="KW-1133">Transmembrane helix</keyword>
<evidence type="ECO:0000313" key="5">
    <source>
        <dbReference type="Proteomes" id="UP000019226"/>
    </source>
</evidence>
<reference evidence="5" key="1">
    <citation type="submission" date="2013-02" db="EMBL/GenBank/DDBJ databases">
        <title>The complete genome sequence of Corynebacterium casei LMG S-19264 (=DSM 44701).</title>
        <authorList>
            <person name="Ruckert C."/>
            <person name="Albersmeier A."/>
            <person name="Kalinowski J."/>
        </authorList>
    </citation>
    <scope>NUCLEOTIDE SEQUENCE [LARGE SCALE GENOMIC DNA]</scope>
    <source>
        <strain evidence="5">LMG S-19264</strain>
    </source>
</reference>